<dbReference type="GO" id="GO:0003735">
    <property type="term" value="F:structural constituent of ribosome"/>
    <property type="evidence" value="ECO:0007669"/>
    <property type="project" value="InterPro"/>
</dbReference>
<dbReference type="EMBL" id="CCXQ01000054">
    <property type="protein sequence ID" value="CEG20672.1"/>
    <property type="molecule type" value="Genomic_DNA"/>
</dbReference>
<dbReference type="NCBIfam" id="TIGR01066">
    <property type="entry name" value="rplM_bact"/>
    <property type="match status" value="1"/>
</dbReference>
<evidence type="ECO:0000256" key="1">
    <source>
        <dbReference type="ARBA" id="ARBA00006227"/>
    </source>
</evidence>
<organism evidence="6 7">
    <name type="scientific">Anaplasma phagocytophilum</name>
    <name type="common">Ehrlichia phagocytophila</name>
    <dbReference type="NCBI Taxonomy" id="948"/>
    <lineage>
        <taxon>Bacteria</taxon>
        <taxon>Pseudomonadati</taxon>
        <taxon>Pseudomonadota</taxon>
        <taxon>Alphaproteobacteria</taxon>
        <taxon>Rickettsiales</taxon>
        <taxon>Anaplasmataceae</taxon>
        <taxon>Anaplasma</taxon>
        <taxon>phagocytophilum group</taxon>
    </lineage>
</organism>
<dbReference type="InterPro" id="IPR005822">
    <property type="entry name" value="Ribosomal_uL13"/>
</dbReference>
<dbReference type="GO" id="GO:0006412">
    <property type="term" value="P:translation"/>
    <property type="evidence" value="ECO:0007669"/>
    <property type="project" value="UniProtKB-UniRule"/>
</dbReference>
<protein>
    <recommendedName>
        <fullName evidence="4">Large ribosomal subunit protein uL13</fullName>
    </recommendedName>
</protein>
<dbReference type="Proteomes" id="UP000055047">
    <property type="component" value="Unassembled WGS sequence"/>
</dbReference>
<evidence type="ECO:0000256" key="3">
    <source>
        <dbReference type="ARBA" id="ARBA00023274"/>
    </source>
</evidence>
<gene>
    <name evidence="4 6" type="primary">rplM</name>
    <name evidence="6" type="ORF">ANAPHAGO_01039</name>
</gene>
<accession>A0A098EFV9</accession>
<evidence type="ECO:0000256" key="2">
    <source>
        <dbReference type="ARBA" id="ARBA00022980"/>
    </source>
</evidence>
<proteinExistence type="inferred from homology"/>
<comment type="similarity">
    <text evidence="1 4">Belongs to the universal ribosomal protein uL13 family.</text>
</comment>
<dbReference type="PANTHER" id="PTHR11545">
    <property type="entry name" value="RIBOSOMAL PROTEIN L13"/>
    <property type="match status" value="1"/>
</dbReference>
<evidence type="ECO:0000313" key="6">
    <source>
        <dbReference type="EMBL" id="CEG20672.1"/>
    </source>
</evidence>
<keyword evidence="2 4" id="KW-0689">Ribosomal protein</keyword>
<dbReference type="AlphaFoldDB" id="A0A098EFV9"/>
<dbReference type="InterPro" id="IPR036899">
    <property type="entry name" value="Ribosomal_uL13_sf"/>
</dbReference>
<evidence type="ECO:0000313" key="7">
    <source>
        <dbReference type="Proteomes" id="UP000055047"/>
    </source>
</evidence>
<reference evidence="6 7" key="1">
    <citation type="submission" date="2014-09" db="EMBL/GenBank/DDBJ databases">
        <authorList>
            <person name="Loux Valentin"/>
            <person name="Dugat Thibaut"/>
        </authorList>
    </citation>
    <scope>NUCLEOTIDE SEQUENCE [LARGE SCALE GENOMIC DNA]</scope>
    <source>
        <strain evidence="6 7">BOV-10_179</strain>
    </source>
</reference>
<dbReference type="GO" id="GO:0022625">
    <property type="term" value="C:cytosolic large ribosomal subunit"/>
    <property type="evidence" value="ECO:0007669"/>
    <property type="project" value="TreeGrafter"/>
</dbReference>
<dbReference type="PANTHER" id="PTHR11545:SF2">
    <property type="entry name" value="LARGE RIBOSOMAL SUBUNIT PROTEIN UL13M"/>
    <property type="match status" value="1"/>
</dbReference>
<name>A0A098EFV9_ANAPH</name>
<sequence>MRTFSLKAGEIDKRWVLIDASDMVVGRLAAYIATILRGKHKPEYTPHMDCGDNVVVVNASSVKFTRNKMRDKVYYRHTGYPGGLKSCTPNDMLRAGYAERIIKMAVWRMLGDGPLARRRFKNLKVYSGPEHGHHAQKPVALDFGAMNNKNGRGSNAGR</sequence>
<feature type="compositionally biased region" description="Polar residues" evidence="5">
    <location>
        <begin position="147"/>
        <end position="158"/>
    </location>
</feature>
<dbReference type="RefSeq" id="WP_060757705.1">
    <property type="nucleotide sequence ID" value="NZ_CCXQ01000054.1"/>
</dbReference>
<dbReference type="PIRSF" id="PIRSF002181">
    <property type="entry name" value="Ribosomal_L13"/>
    <property type="match status" value="1"/>
</dbReference>
<comment type="subunit">
    <text evidence="4">Part of the 50S ribosomal subunit.</text>
</comment>
<dbReference type="Pfam" id="PF00572">
    <property type="entry name" value="Ribosomal_L13"/>
    <property type="match status" value="1"/>
</dbReference>
<comment type="function">
    <text evidence="4">This protein is one of the early assembly proteins of the 50S ribosomal subunit, although it is not seen to bind rRNA by itself. It is important during the early stages of 50S assembly.</text>
</comment>
<dbReference type="GO" id="GO:0003729">
    <property type="term" value="F:mRNA binding"/>
    <property type="evidence" value="ECO:0007669"/>
    <property type="project" value="TreeGrafter"/>
</dbReference>
<dbReference type="CDD" id="cd00392">
    <property type="entry name" value="Ribosomal_L13"/>
    <property type="match status" value="1"/>
</dbReference>
<dbReference type="Gene3D" id="3.90.1180.10">
    <property type="entry name" value="Ribosomal protein L13"/>
    <property type="match status" value="1"/>
</dbReference>
<feature type="region of interest" description="Disordered" evidence="5">
    <location>
        <begin position="129"/>
        <end position="158"/>
    </location>
</feature>
<keyword evidence="3 4" id="KW-0687">Ribonucleoprotein</keyword>
<dbReference type="HAMAP" id="MF_01366">
    <property type="entry name" value="Ribosomal_uL13"/>
    <property type="match status" value="1"/>
</dbReference>
<evidence type="ECO:0000256" key="4">
    <source>
        <dbReference type="HAMAP-Rule" id="MF_01366"/>
    </source>
</evidence>
<evidence type="ECO:0000256" key="5">
    <source>
        <dbReference type="SAM" id="MobiDB-lite"/>
    </source>
</evidence>
<dbReference type="SUPFAM" id="SSF52161">
    <property type="entry name" value="Ribosomal protein L13"/>
    <property type="match status" value="1"/>
</dbReference>
<dbReference type="GO" id="GO:0017148">
    <property type="term" value="P:negative regulation of translation"/>
    <property type="evidence" value="ECO:0007669"/>
    <property type="project" value="TreeGrafter"/>
</dbReference>
<dbReference type="InterPro" id="IPR005823">
    <property type="entry name" value="Ribosomal_uL13_bac-type"/>
</dbReference>